<accession>A0A0H3FWI9</accession>
<feature type="coiled-coil region" evidence="1">
    <location>
        <begin position="70"/>
        <end position="97"/>
    </location>
</feature>
<dbReference type="eggNOG" id="ENOG50348JZ">
    <property type="taxonomic scope" value="Bacteria"/>
</dbReference>
<protein>
    <recommendedName>
        <fullName evidence="4">Lipoprotein</fullName>
    </recommendedName>
</protein>
<evidence type="ECO:0000256" key="1">
    <source>
        <dbReference type="SAM" id="Coils"/>
    </source>
</evidence>
<dbReference type="AlphaFoldDB" id="A0A0H3FWI9"/>
<evidence type="ECO:0000313" key="3">
    <source>
        <dbReference type="Proteomes" id="UP000008881"/>
    </source>
</evidence>
<dbReference type="HOGENOM" id="CLU_1545226_0_0_6"/>
<name>A0A0H3FWI9_KLEAK</name>
<dbReference type="PROSITE" id="PS51257">
    <property type="entry name" value="PROKAR_LIPOPROTEIN"/>
    <property type="match status" value="1"/>
</dbReference>
<dbReference type="GeneID" id="93312200"/>
<keyword evidence="3" id="KW-1185">Reference proteome</keyword>
<keyword evidence="1" id="KW-0175">Coiled coil</keyword>
<dbReference type="Proteomes" id="UP000008881">
    <property type="component" value="Chromosome"/>
</dbReference>
<dbReference type="EMBL" id="CP002824">
    <property type="protein sequence ID" value="AEG98926.1"/>
    <property type="molecule type" value="Genomic_DNA"/>
</dbReference>
<proteinExistence type="predicted"/>
<dbReference type="KEGG" id="eae:EAE_20095"/>
<gene>
    <name evidence="2" type="ordered locus">EAE_20095</name>
</gene>
<sequence>MNSKALPLIVVVITLSGCSGPGQARHTQCQELKENAYGESWGAALSGGVGQIRADIDKARYERCEEMFDLIQYRAQLQQEQAEAAAQAQERQKLLVERANSPEMQAKLKSASLGDLVKCEKALQNKDDTHAVDVKAMVSYVCEKEVDRRVDAGLVSRSKVNTMLNQAGNQESL</sequence>
<dbReference type="RefSeq" id="WP_015705553.1">
    <property type="nucleotide sequence ID" value="NC_015663.1"/>
</dbReference>
<reference evidence="2 3" key="1">
    <citation type="journal article" date="2012" name="J. Bacteriol.">
        <title>Complete genome sequence of Enterobacter aerogenes KCTC 2190.</title>
        <authorList>
            <person name="Shin S.H."/>
            <person name="Kim S."/>
            <person name="Kim J.Y."/>
            <person name="Lee S."/>
            <person name="Um Y."/>
            <person name="Oh M.K."/>
            <person name="Kim Y.R."/>
            <person name="Lee J."/>
            <person name="Yang K.S."/>
        </authorList>
    </citation>
    <scope>NUCLEOTIDE SEQUENCE [LARGE SCALE GENOMIC DNA]</scope>
    <source>
        <strain evidence="2 3">KCTC 2190</strain>
    </source>
</reference>
<evidence type="ECO:0000313" key="2">
    <source>
        <dbReference type="EMBL" id="AEG98926.1"/>
    </source>
</evidence>
<organism evidence="2 3">
    <name type="scientific">Klebsiella aerogenes (strain ATCC 13048 / DSM 30053 / CCUG 1429 / JCM 1235 / KCTC 2190 / NBRC 13534 / NCIMB 10102 / NCTC 10006 / CDC 819-56)</name>
    <name type="common">Enterobacter aerogenes</name>
    <dbReference type="NCBI Taxonomy" id="1028307"/>
    <lineage>
        <taxon>Bacteria</taxon>
        <taxon>Pseudomonadati</taxon>
        <taxon>Pseudomonadota</taxon>
        <taxon>Gammaproteobacteria</taxon>
        <taxon>Enterobacterales</taxon>
        <taxon>Enterobacteriaceae</taxon>
        <taxon>Klebsiella/Raoultella group</taxon>
        <taxon>Klebsiella</taxon>
    </lineage>
</organism>
<evidence type="ECO:0008006" key="4">
    <source>
        <dbReference type="Google" id="ProtNLM"/>
    </source>
</evidence>